<feature type="non-terminal residue" evidence="5">
    <location>
        <position position="1"/>
    </location>
</feature>
<keyword evidence="2" id="KW-0378">Hydrolase</keyword>
<gene>
    <name evidence="4" type="ORF">SAMN02745207_01038</name>
    <name evidence="5" type="ORF">SAMN02745207_03879</name>
</gene>
<sequence>PYFCFGHGLSYTTFSYSNLKLSSENIKIGESVEVSIDVTNTGTRLGDEVVQMYIKDKVGSTTRPSKELKGFKRIVLSPNQTETVKFNITPEALSFTGLDYKTIIEAGEFEVMVGTSSEKYSTVLLTVNN</sequence>
<proteinExistence type="inferred from homology"/>
<evidence type="ECO:0000256" key="2">
    <source>
        <dbReference type="ARBA" id="ARBA00022801"/>
    </source>
</evidence>
<reference evidence="5 6" key="1">
    <citation type="submission" date="2016-11" db="EMBL/GenBank/DDBJ databases">
        <authorList>
            <person name="Jaros S."/>
            <person name="Januszkiewicz K."/>
            <person name="Wedrychowicz H."/>
        </authorList>
    </citation>
    <scope>NUCLEOTIDE SEQUENCE [LARGE SCALE GENOMIC DNA]</scope>
    <source>
        <strain evidence="5 6">DSM 8605</strain>
    </source>
</reference>
<dbReference type="EMBL" id="FQXM01000035">
    <property type="protein sequence ID" value="SHI02480.1"/>
    <property type="molecule type" value="Genomic_DNA"/>
</dbReference>
<dbReference type="SMART" id="SM01217">
    <property type="entry name" value="Fn3_like"/>
    <property type="match status" value="1"/>
</dbReference>
<evidence type="ECO:0000313" key="4">
    <source>
        <dbReference type="EMBL" id="SHH42124.1"/>
    </source>
</evidence>
<dbReference type="GO" id="GO:0008422">
    <property type="term" value="F:beta-glucosidase activity"/>
    <property type="evidence" value="ECO:0007669"/>
    <property type="project" value="TreeGrafter"/>
</dbReference>
<dbReference type="InterPro" id="IPR026891">
    <property type="entry name" value="Fn3-like"/>
</dbReference>
<evidence type="ECO:0000313" key="6">
    <source>
        <dbReference type="Proteomes" id="UP000184447"/>
    </source>
</evidence>
<dbReference type="AlphaFoldDB" id="A0A1M5XRS1"/>
<organism evidence="5 6">
    <name type="scientific">Clostridium grantii DSM 8605</name>
    <dbReference type="NCBI Taxonomy" id="1121316"/>
    <lineage>
        <taxon>Bacteria</taxon>
        <taxon>Bacillati</taxon>
        <taxon>Bacillota</taxon>
        <taxon>Clostridia</taxon>
        <taxon>Eubacteriales</taxon>
        <taxon>Clostridiaceae</taxon>
        <taxon>Clostridium</taxon>
    </lineage>
</organism>
<dbReference type="Proteomes" id="UP000184447">
    <property type="component" value="Unassembled WGS sequence"/>
</dbReference>
<dbReference type="GO" id="GO:0009251">
    <property type="term" value="P:glucan catabolic process"/>
    <property type="evidence" value="ECO:0007669"/>
    <property type="project" value="TreeGrafter"/>
</dbReference>
<dbReference type="PANTHER" id="PTHR42715">
    <property type="entry name" value="BETA-GLUCOSIDASE"/>
    <property type="match status" value="1"/>
</dbReference>
<dbReference type="InterPro" id="IPR050288">
    <property type="entry name" value="Cellulose_deg_GH3"/>
</dbReference>
<evidence type="ECO:0000259" key="3">
    <source>
        <dbReference type="SMART" id="SM01217"/>
    </source>
</evidence>
<evidence type="ECO:0000256" key="1">
    <source>
        <dbReference type="ARBA" id="ARBA00005336"/>
    </source>
</evidence>
<dbReference type="InterPro" id="IPR013783">
    <property type="entry name" value="Ig-like_fold"/>
</dbReference>
<accession>A0A1M5XRS1</accession>
<dbReference type="PANTHER" id="PTHR42715:SF3">
    <property type="entry name" value="BETA-GLUCOSIDASE B-RELATED"/>
    <property type="match status" value="1"/>
</dbReference>
<comment type="similarity">
    <text evidence="1">Belongs to the glycosyl hydrolase 3 family.</text>
</comment>
<dbReference type="RefSeq" id="WP_200801435.1">
    <property type="nucleotide sequence ID" value="NZ_FQXM01000005.1"/>
</dbReference>
<dbReference type="Gene3D" id="2.60.40.10">
    <property type="entry name" value="Immunoglobulins"/>
    <property type="match status" value="1"/>
</dbReference>
<feature type="domain" description="Fibronectin type III-like" evidence="3">
    <location>
        <begin position="48"/>
        <end position="117"/>
    </location>
</feature>
<dbReference type="EMBL" id="FQXM01000005">
    <property type="protein sequence ID" value="SHH42124.1"/>
    <property type="molecule type" value="Genomic_DNA"/>
</dbReference>
<keyword evidence="6" id="KW-1185">Reference proteome</keyword>
<dbReference type="FunFam" id="2.60.40.10:FF:000495">
    <property type="entry name" value="Periplasmic beta-glucosidase"/>
    <property type="match status" value="1"/>
</dbReference>
<name>A0A1M5XRS1_9CLOT</name>
<evidence type="ECO:0000313" key="5">
    <source>
        <dbReference type="EMBL" id="SHI02480.1"/>
    </source>
</evidence>
<protein>
    <submittedName>
        <fullName evidence="5">Fibronectin type III-like domain-containing protein</fullName>
    </submittedName>
</protein>
<dbReference type="STRING" id="1121316.SAMN02745207_01038"/>
<dbReference type="Pfam" id="PF14310">
    <property type="entry name" value="Fn3-like"/>
    <property type="match status" value="1"/>
</dbReference>